<evidence type="ECO:0000313" key="6">
    <source>
        <dbReference type="Proteomes" id="UP000287470"/>
    </source>
</evidence>
<feature type="domain" description="ABC transporter" evidence="4">
    <location>
        <begin position="6"/>
        <end position="239"/>
    </location>
</feature>
<dbReference type="RefSeq" id="WP_164521042.1">
    <property type="nucleotide sequence ID" value="NZ_QXGK01000011.1"/>
</dbReference>
<dbReference type="PROSITE" id="PS50893">
    <property type="entry name" value="ABC_TRANSPORTER_2"/>
    <property type="match status" value="1"/>
</dbReference>
<evidence type="ECO:0000259" key="4">
    <source>
        <dbReference type="PROSITE" id="PS50893"/>
    </source>
</evidence>
<dbReference type="InterPro" id="IPR015854">
    <property type="entry name" value="ABC_transpr_LolD-like"/>
</dbReference>
<accession>A0A430FTR2</accession>
<keyword evidence="1" id="KW-0813">Transport</keyword>
<keyword evidence="2" id="KW-0547">Nucleotide-binding</keyword>
<dbReference type="GO" id="GO:0016887">
    <property type="term" value="F:ATP hydrolysis activity"/>
    <property type="evidence" value="ECO:0007669"/>
    <property type="project" value="InterPro"/>
</dbReference>
<dbReference type="Pfam" id="PF00005">
    <property type="entry name" value="ABC_tran"/>
    <property type="match status" value="1"/>
</dbReference>
<dbReference type="InterPro" id="IPR027417">
    <property type="entry name" value="P-loop_NTPase"/>
</dbReference>
<dbReference type="GO" id="GO:0022857">
    <property type="term" value="F:transmembrane transporter activity"/>
    <property type="evidence" value="ECO:0007669"/>
    <property type="project" value="TreeGrafter"/>
</dbReference>
<sequence length="242" mass="25774">MTGSLIELEHVTRAYPGRDGDLLEVLHDTSLAIGRGEWIAIVGPSGSGKSTLLSILGALDMPTGGILRYGGEDVTAMGERRRSMLRAAHIGFVFQQFHLIGTLDALGNVMTGLEYGMLPRAERRSRASDALERVGLADRAHHRPNQLSGGEQQRVAIARALVRRPDVIFADEPTGALDTDTGRAVLGLLMDAAGEDTALVVVTHDPNVAARFPRRLHIRDGVVCDLSDAPVGVGAGMDEGRG</sequence>
<proteinExistence type="predicted"/>
<dbReference type="GO" id="GO:0005886">
    <property type="term" value="C:plasma membrane"/>
    <property type="evidence" value="ECO:0007669"/>
    <property type="project" value="TreeGrafter"/>
</dbReference>
<dbReference type="InterPro" id="IPR017871">
    <property type="entry name" value="ABC_transporter-like_CS"/>
</dbReference>
<protein>
    <submittedName>
        <fullName evidence="5">Peptide ABC transporter ATP-binding protein</fullName>
    </submittedName>
</protein>
<keyword evidence="3 5" id="KW-0067">ATP-binding</keyword>
<dbReference type="GO" id="GO:0005524">
    <property type="term" value="F:ATP binding"/>
    <property type="evidence" value="ECO:0007669"/>
    <property type="project" value="UniProtKB-KW"/>
</dbReference>
<dbReference type="CDD" id="cd03255">
    <property type="entry name" value="ABC_MJ0796_LolCDE_FtsE"/>
    <property type="match status" value="1"/>
</dbReference>
<dbReference type="SMART" id="SM00382">
    <property type="entry name" value="AAA"/>
    <property type="match status" value="1"/>
</dbReference>
<dbReference type="InterPro" id="IPR017911">
    <property type="entry name" value="MacB-like_ATP-bd"/>
</dbReference>
<dbReference type="SUPFAM" id="SSF52540">
    <property type="entry name" value="P-loop containing nucleoside triphosphate hydrolases"/>
    <property type="match status" value="1"/>
</dbReference>
<gene>
    <name evidence="5" type="ORF">D2E24_1260</name>
</gene>
<evidence type="ECO:0000256" key="3">
    <source>
        <dbReference type="ARBA" id="ARBA00022840"/>
    </source>
</evidence>
<dbReference type="PANTHER" id="PTHR24220">
    <property type="entry name" value="IMPORT ATP-BINDING PROTEIN"/>
    <property type="match status" value="1"/>
</dbReference>
<evidence type="ECO:0000256" key="2">
    <source>
        <dbReference type="ARBA" id="ARBA00022741"/>
    </source>
</evidence>
<dbReference type="AlphaFoldDB" id="A0A430FTR2"/>
<keyword evidence="6" id="KW-1185">Reference proteome</keyword>
<evidence type="ECO:0000313" key="5">
    <source>
        <dbReference type="EMBL" id="RSX56271.1"/>
    </source>
</evidence>
<comment type="caution">
    <text evidence="5">The sequence shown here is derived from an EMBL/GenBank/DDBJ whole genome shotgun (WGS) entry which is preliminary data.</text>
</comment>
<dbReference type="GO" id="GO:0098796">
    <property type="term" value="C:membrane protein complex"/>
    <property type="evidence" value="ECO:0007669"/>
    <property type="project" value="UniProtKB-ARBA"/>
</dbReference>
<evidence type="ECO:0000256" key="1">
    <source>
        <dbReference type="ARBA" id="ARBA00022448"/>
    </source>
</evidence>
<name>A0A430FTR2_9BIFI</name>
<dbReference type="InterPro" id="IPR003593">
    <property type="entry name" value="AAA+_ATPase"/>
</dbReference>
<reference evidence="5 6" key="1">
    <citation type="submission" date="2018-09" db="EMBL/GenBank/DDBJ databases">
        <title>Characterization of the phylogenetic diversity of five novel species belonging to the genus Bifidobacterium.</title>
        <authorList>
            <person name="Lugli G.A."/>
            <person name="Duranti S."/>
            <person name="Milani C."/>
        </authorList>
    </citation>
    <scope>NUCLEOTIDE SEQUENCE [LARGE SCALE GENOMIC DNA]</scope>
    <source>
        <strain evidence="5 6">2033B</strain>
    </source>
</reference>
<dbReference type="InterPro" id="IPR003439">
    <property type="entry name" value="ABC_transporter-like_ATP-bd"/>
</dbReference>
<organism evidence="5 6">
    <name type="scientific">Bifidobacterium samirii</name>
    <dbReference type="NCBI Taxonomy" id="2306974"/>
    <lineage>
        <taxon>Bacteria</taxon>
        <taxon>Bacillati</taxon>
        <taxon>Actinomycetota</taxon>
        <taxon>Actinomycetes</taxon>
        <taxon>Bifidobacteriales</taxon>
        <taxon>Bifidobacteriaceae</taxon>
        <taxon>Bifidobacterium</taxon>
    </lineage>
</organism>
<dbReference type="FunFam" id="3.40.50.300:FF:000032">
    <property type="entry name" value="Export ABC transporter ATP-binding protein"/>
    <property type="match status" value="1"/>
</dbReference>
<dbReference type="PROSITE" id="PS00211">
    <property type="entry name" value="ABC_TRANSPORTER_1"/>
    <property type="match status" value="1"/>
</dbReference>
<dbReference type="Gene3D" id="3.40.50.300">
    <property type="entry name" value="P-loop containing nucleotide triphosphate hydrolases"/>
    <property type="match status" value="1"/>
</dbReference>
<dbReference type="Proteomes" id="UP000287470">
    <property type="component" value="Unassembled WGS sequence"/>
</dbReference>
<dbReference type="EMBL" id="QXGK01000011">
    <property type="protein sequence ID" value="RSX56271.1"/>
    <property type="molecule type" value="Genomic_DNA"/>
</dbReference>